<reference evidence="2" key="1">
    <citation type="submission" date="2023-07" db="EMBL/GenBank/DDBJ databases">
        <title>Draft genome sequence of the endophytic actinobacterium Streptomyces justiciae WPN32, a potential antibiotic producer.</title>
        <authorList>
            <person name="Yasawong M."/>
            <person name="Pana W."/>
            <person name="Ganta P."/>
            <person name="Santapan N."/>
            <person name="Songngamsuk T."/>
            <person name="Phatcharaharikarn M."/>
            <person name="Kerdtoob S."/>
            <person name="Nantapong N."/>
        </authorList>
    </citation>
    <scope>NUCLEOTIDE SEQUENCE [LARGE SCALE GENOMIC DNA]</scope>
    <source>
        <strain evidence="2">WPN32</strain>
    </source>
</reference>
<evidence type="ECO:0000313" key="2">
    <source>
        <dbReference type="Proteomes" id="UP001257948"/>
    </source>
</evidence>
<sequence length="64" mass="6756">MTSASRSTPTIKADTAAREAVAAQSAGRAGGYCWVEEKGGGYSCTLRPAHGGKHYHFYSGTEFD</sequence>
<gene>
    <name evidence="1" type="ORF">RQC66_41280</name>
</gene>
<evidence type="ECO:0000313" key="1">
    <source>
        <dbReference type="EMBL" id="MDT7847174.1"/>
    </source>
</evidence>
<dbReference type="EMBL" id="JAVTLL010000045">
    <property type="protein sequence ID" value="MDT7847174.1"/>
    <property type="molecule type" value="Genomic_DNA"/>
</dbReference>
<protein>
    <submittedName>
        <fullName evidence="1">Uncharacterized protein</fullName>
    </submittedName>
</protein>
<proteinExistence type="predicted"/>
<organism evidence="1 2">
    <name type="scientific">Streptomyces justiciae</name>
    <dbReference type="NCBI Taxonomy" id="2780140"/>
    <lineage>
        <taxon>Bacteria</taxon>
        <taxon>Bacillati</taxon>
        <taxon>Actinomycetota</taxon>
        <taxon>Actinomycetes</taxon>
        <taxon>Kitasatosporales</taxon>
        <taxon>Streptomycetaceae</taxon>
        <taxon>Streptomyces</taxon>
    </lineage>
</organism>
<name>A0ABU3M8C6_9ACTN</name>
<dbReference type="Proteomes" id="UP001257948">
    <property type="component" value="Unassembled WGS sequence"/>
</dbReference>
<keyword evidence="2" id="KW-1185">Reference proteome</keyword>
<dbReference type="RefSeq" id="WP_314207364.1">
    <property type="nucleotide sequence ID" value="NZ_JAVTLL010000045.1"/>
</dbReference>
<comment type="caution">
    <text evidence="1">The sequence shown here is derived from an EMBL/GenBank/DDBJ whole genome shotgun (WGS) entry which is preliminary data.</text>
</comment>
<accession>A0ABU3M8C6</accession>